<protein>
    <recommendedName>
        <fullName evidence="3">Lipoprotein</fullName>
    </recommendedName>
</protein>
<organism evidence="1 2">
    <name type="scientific">Spiroplasma clarkii</name>
    <dbReference type="NCBI Taxonomy" id="2139"/>
    <lineage>
        <taxon>Bacteria</taxon>
        <taxon>Bacillati</taxon>
        <taxon>Mycoplasmatota</taxon>
        <taxon>Mollicutes</taxon>
        <taxon>Entomoplasmatales</taxon>
        <taxon>Spiroplasmataceae</taxon>
        <taxon>Spiroplasma</taxon>
    </lineage>
</organism>
<keyword evidence="2" id="KW-1185">Reference proteome</keyword>
<name>A0A1Y0KZ60_9MOLU</name>
<dbReference type="KEGG" id="scla:SCLARK_00251"/>
<reference evidence="1 2" key="1">
    <citation type="submission" date="2017-11" db="EMBL/GenBank/DDBJ databases">
        <title>Complete genome sequence of Spiroplasma clarkii CN-5 (DSM 19994).</title>
        <authorList>
            <person name="Tsai Y.-M."/>
            <person name="Chang A."/>
            <person name="Lo W.-S."/>
            <person name="Kuo C.-H."/>
        </authorList>
    </citation>
    <scope>NUCLEOTIDE SEQUENCE [LARGE SCALE GENOMIC DNA]</scope>
    <source>
        <strain evidence="1 2">CN-5</strain>
    </source>
</reference>
<gene>
    <name evidence="1" type="ORF">SCLAR_v1c01230</name>
</gene>
<accession>A0A1Y0KZ60</accession>
<evidence type="ECO:0000313" key="2">
    <source>
        <dbReference type="Proteomes" id="UP000231179"/>
    </source>
</evidence>
<sequence length="659" mass="72284">MKNLIKIAASLGLTAPLGMSVVACGGKSNVITYSYVNNGTDKDASKMFADLEQKYYEIYGTKYKLEGKAYQDENQLPEDIMTVGNASAPDVFAANVDAAAKLATNNAILALEGADSPQGADQILKNLNYNEDYANQKLTAFKADDGASMSSSDKWGAWLPYAVKASKIKSNNASSNETKAVQYGITKHLGVGGGTAVVSTSEKSIATFNAMGMLNSITLKPDGGIDWKANADGFSIKQLATWSAESENSYVPFLIDRGMWWMYPVYANIVSDPISGTVYKAADIGMNWVNDSSLPYYDTNDGKYSSVWTNKYFTTSAREVVGKWFELFAQQFKVAKNKLAGTGQISELPENLLDPSQNAAVQANMIDNEIAGGVNYEPGSYFDMLKGFREFAKMDYVGLDHLKLWSEADSADLYNKYESQGVNKWLSPAGSGMMVFNARLGSNAAKLRAAQQWVELMFGASEVKNEAGEQEIKFDDDGGVFNFKDQFSKLGDNPAKIAILDESLRETGEFKTALDSKVDVKYNRAINEDSEYKSWIGTDQNKIKNEKDAIFRLESISIRLAASLYGSENATLSWAPNVSSYDTATDNDWHGNNAMKPSLTAALVTGVASDAAFQDVFGFFSDKSLDWMNDTKFTSRRDKFVDDLIKSLADLNKNQSEQN</sequence>
<dbReference type="PROSITE" id="PS51257">
    <property type="entry name" value="PROKAR_LIPOPROTEIN"/>
    <property type="match status" value="1"/>
</dbReference>
<dbReference type="Proteomes" id="UP000231179">
    <property type="component" value="Chromosome"/>
</dbReference>
<dbReference type="AlphaFoldDB" id="A0A1Y0KZ60"/>
<dbReference type="EMBL" id="CP024870">
    <property type="protein sequence ID" value="ATX70454.1"/>
    <property type="molecule type" value="Genomic_DNA"/>
</dbReference>
<evidence type="ECO:0008006" key="3">
    <source>
        <dbReference type="Google" id="ProtNLM"/>
    </source>
</evidence>
<dbReference type="RefSeq" id="WP_100254021.1">
    <property type="nucleotide sequence ID" value="NZ_CP015819.1"/>
</dbReference>
<proteinExistence type="predicted"/>
<evidence type="ECO:0000313" key="1">
    <source>
        <dbReference type="EMBL" id="ATX70454.1"/>
    </source>
</evidence>
<dbReference type="OrthoDB" id="387171at2"/>